<proteinExistence type="predicted"/>
<evidence type="ECO:0000313" key="3">
    <source>
        <dbReference type="Proteomes" id="UP000475325"/>
    </source>
</evidence>
<gene>
    <name evidence="2" type="ORF">TWF102_004553</name>
</gene>
<dbReference type="AlphaFoldDB" id="A0A7C8NC22"/>
<sequence length="112" mass="12194">MFFSQSNPSGLLALVPTVRNVNVNMLTSNVSINLLYKRQRKIPASSESLLPSACLPAVSLDEMSPIGELDVNIFCSCTSTLRLDSDHDSFEAPEAASSHSYSSKLPIAVRHR</sequence>
<protein>
    <submittedName>
        <fullName evidence="2">Uncharacterized protein</fullName>
    </submittedName>
</protein>
<evidence type="ECO:0000313" key="2">
    <source>
        <dbReference type="EMBL" id="KAF3102345.1"/>
    </source>
</evidence>
<evidence type="ECO:0000256" key="1">
    <source>
        <dbReference type="SAM" id="MobiDB-lite"/>
    </source>
</evidence>
<organism evidence="2 3">
    <name type="scientific">Orbilia oligospora</name>
    <name type="common">Nematode-trapping fungus</name>
    <name type="synonym">Arthrobotrys oligospora</name>
    <dbReference type="NCBI Taxonomy" id="2813651"/>
    <lineage>
        <taxon>Eukaryota</taxon>
        <taxon>Fungi</taxon>
        <taxon>Dikarya</taxon>
        <taxon>Ascomycota</taxon>
        <taxon>Pezizomycotina</taxon>
        <taxon>Orbiliomycetes</taxon>
        <taxon>Orbiliales</taxon>
        <taxon>Orbiliaceae</taxon>
        <taxon>Orbilia</taxon>
    </lineage>
</organism>
<feature type="region of interest" description="Disordered" evidence="1">
    <location>
        <begin position="92"/>
        <end position="112"/>
    </location>
</feature>
<dbReference type="Proteomes" id="UP000475325">
    <property type="component" value="Unassembled WGS sequence"/>
</dbReference>
<name>A0A7C8NC22_ORBOL</name>
<reference evidence="2 3" key="1">
    <citation type="submission" date="2019-06" db="EMBL/GenBank/DDBJ databases">
        <authorList>
            <person name="Palmer J.M."/>
        </authorList>
    </citation>
    <scope>NUCLEOTIDE SEQUENCE [LARGE SCALE GENOMIC DNA]</scope>
    <source>
        <strain evidence="2 3">TWF102</strain>
    </source>
</reference>
<dbReference type="EMBL" id="WIQW01000021">
    <property type="protein sequence ID" value="KAF3102345.1"/>
    <property type="molecule type" value="Genomic_DNA"/>
</dbReference>
<comment type="caution">
    <text evidence="2">The sequence shown here is derived from an EMBL/GenBank/DDBJ whole genome shotgun (WGS) entry which is preliminary data.</text>
</comment>
<accession>A0A7C8NC22</accession>